<reference evidence="1" key="1">
    <citation type="submission" date="2023-10" db="EMBL/GenBank/DDBJ databases">
        <authorList>
            <person name="Chen Y."/>
            <person name="Shah S."/>
            <person name="Dougan E. K."/>
            <person name="Thang M."/>
            <person name="Chan C."/>
        </authorList>
    </citation>
    <scope>NUCLEOTIDE SEQUENCE [LARGE SCALE GENOMIC DNA]</scope>
</reference>
<gene>
    <name evidence="1" type="ORF">PCOR1329_LOCUS16286</name>
</gene>
<sequence length="128" mass="14526">MTECMQAACAQSIREREAEMHGRMLMMQADMQRERERGALELQASLQAVGARARVEFQESEASVHARPQAFEHGIVEADRAQSRIAVRQKHNSMQAGLQDSLAAYGGHFEEQLAHERRRSEEYEVALD</sequence>
<keyword evidence="2" id="KW-1185">Reference proteome</keyword>
<dbReference type="EMBL" id="CAUYUJ010004982">
    <property type="protein sequence ID" value="CAK0811803.1"/>
    <property type="molecule type" value="Genomic_DNA"/>
</dbReference>
<name>A0ABN9QZE5_9DINO</name>
<protein>
    <submittedName>
        <fullName evidence="1">Uncharacterized protein</fullName>
    </submittedName>
</protein>
<accession>A0ABN9QZE5</accession>
<evidence type="ECO:0000313" key="1">
    <source>
        <dbReference type="EMBL" id="CAK0811803.1"/>
    </source>
</evidence>
<evidence type="ECO:0000313" key="2">
    <source>
        <dbReference type="Proteomes" id="UP001189429"/>
    </source>
</evidence>
<comment type="caution">
    <text evidence="1">The sequence shown here is derived from an EMBL/GenBank/DDBJ whole genome shotgun (WGS) entry which is preliminary data.</text>
</comment>
<proteinExistence type="predicted"/>
<organism evidence="1 2">
    <name type="scientific">Prorocentrum cordatum</name>
    <dbReference type="NCBI Taxonomy" id="2364126"/>
    <lineage>
        <taxon>Eukaryota</taxon>
        <taxon>Sar</taxon>
        <taxon>Alveolata</taxon>
        <taxon>Dinophyceae</taxon>
        <taxon>Prorocentrales</taxon>
        <taxon>Prorocentraceae</taxon>
        <taxon>Prorocentrum</taxon>
    </lineage>
</organism>
<dbReference type="Proteomes" id="UP001189429">
    <property type="component" value="Unassembled WGS sequence"/>
</dbReference>